<keyword evidence="4" id="KW-0723">Serine/threonine-protein kinase</keyword>
<evidence type="ECO:0000256" key="6">
    <source>
        <dbReference type="ARBA" id="ARBA00022679"/>
    </source>
</evidence>
<dbReference type="PANTHER" id="PTHR11139">
    <property type="entry name" value="ATAXIA TELANGIECTASIA MUTATED ATM -RELATED"/>
    <property type="match status" value="1"/>
</dbReference>
<keyword evidence="8" id="KW-0227">DNA damage</keyword>
<dbReference type="GO" id="GO:0035556">
    <property type="term" value="P:intracellular signal transduction"/>
    <property type="evidence" value="ECO:0007669"/>
    <property type="project" value="UniProtKB-ARBA"/>
</dbReference>
<gene>
    <name evidence="18" type="primary">PRKDC</name>
    <name evidence="18" type="ORF">A0J61_03699</name>
</gene>
<organism evidence="18 19">
    <name type="scientific">Choanephora cucurbitarum</name>
    <dbReference type="NCBI Taxonomy" id="101091"/>
    <lineage>
        <taxon>Eukaryota</taxon>
        <taxon>Fungi</taxon>
        <taxon>Fungi incertae sedis</taxon>
        <taxon>Mucoromycota</taxon>
        <taxon>Mucoromycotina</taxon>
        <taxon>Mucoromycetes</taxon>
        <taxon>Mucorales</taxon>
        <taxon>Mucorineae</taxon>
        <taxon>Choanephoraceae</taxon>
        <taxon>Choanephoroideae</taxon>
        <taxon>Choanephora</taxon>
    </lineage>
</organism>
<evidence type="ECO:0000313" key="19">
    <source>
        <dbReference type="Proteomes" id="UP000093000"/>
    </source>
</evidence>
<comment type="subcellular location">
    <subcellularLocation>
        <location evidence="1">Nucleus</location>
        <location evidence="1">Nucleolus</location>
    </subcellularLocation>
</comment>
<dbReference type="SUPFAM" id="SSF56112">
    <property type="entry name" value="Protein kinase-like (PK-like)"/>
    <property type="match status" value="1"/>
</dbReference>
<dbReference type="InterPro" id="IPR018936">
    <property type="entry name" value="PI3/4_kinase_CS"/>
</dbReference>
<proteinExistence type="predicted"/>
<dbReference type="GO" id="GO:0005730">
    <property type="term" value="C:nucleolus"/>
    <property type="evidence" value="ECO:0007669"/>
    <property type="project" value="UniProtKB-SubCell"/>
</dbReference>
<evidence type="ECO:0000256" key="9">
    <source>
        <dbReference type="ARBA" id="ARBA00022777"/>
    </source>
</evidence>
<dbReference type="SMART" id="SM01343">
    <property type="entry name" value="FATC"/>
    <property type="match status" value="1"/>
</dbReference>
<dbReference type="InterPro" id="IPR003152">
    <property type="entry name" value="FATC_dom"/>
</dbReference>
<dbReference type="EC" id="2.7.11.1" evidence="2"/>
<dbReference type="Gene3D" id="1.25.10.10">
    <property type="entry name" value="Leucine-rich Repeat Variant"/>
    <property type="match status" value="1"/>
</dbReference>
<keyword evidence="12" id="KW-0539">Nucleus</keyword>
<dbReference type="InterPro" id="IPR046804">
    <property type="entry name" value="DNA-PKcs_N"/>
</dbReference>
<dbReference type="PANTHER" id="PTHR11139:SF68">
    <property type="entry name" value="DNA-DEPENDENT PROTEIN KINASE CATALYTIC SUBUNIT"/>
    <property type="match status" value="1"/>
</dbReference>
<evidence type="ECO:0000259" key="17">
    <source>
        <dbReference type="PROSITE" id="PS51189"/>
    </source>
</evidence>
<dbReference type="InterPro" id="IPR000403">
    <property type="entry name" value="PI3/4_kinase_cat_dom"/>
</dbReference>
<sequence length="4049" mass="466851">MSQLKRVETYAKKLHEACKPPVQSDEILQLIHDISLELLSYMTEDNLDTTCSLLFSKEGAITYFLFKFRESATGEIATAISEILKTLCTFLKKRKSNSILQKHAKLILSQCAFIGQRGSANNKSMAMEVMMVMMDPKNKFDTTDFDLSAIYEVFSSHYITEKKSTTVKAKILELLGMMAEYHTQIVSEPKRLTLKRWCFDSVLHQVSNQARTEGEGNIISGSLTCLNSLLHRFLFESEEIAQLLQVIIKVLYAFRETSRFAAPLSALILFRENANLFSHLVLPHCERLYGSLQFWATHHNVACYKFGVVAYEEFLRQLSVALYDNVDGVRETAIFTVFMQKFKKTLEDADSLENINQVSAAIRSIGYFSKIFSKKLSSKEIDGLRNSLVRISDWFYSEANANQKQYLRHLPAFIRSYTLFAEEFESIPVELMDTIHQMCDIFVKSYHDISGFYRRSGCLYIRELLRMLYKKSEGPFRSFVNTLFEKTLVCTCTTARSPEEEDHPLYTELLYFWKILLKDYKSQASKTEQHEKEEKEADDEEDVAIENVRYFYQDAHVVDPEGLTEALYDAFISNSLKLIKTFNMKLKNMGEHEGNEEHGVTIVSSSLVPVNRKDFLLFQNFVKFWSAIFQEMDHGRLAHWVHVASLAIIDLSVLHPLVSGFYRMQADILIACEKLQFFQGCHVFLSHERNGSTHQLNKPKEYVTYLIVREYLREVWHRLQQFTDELLASCLHLLLSYPVEFFDVNELITPLEKALRLGISYHPLAAVAMDSLDKLLDPDLNFDIDSKFLSHILPCINEYLLVGVVSSNIEQENTKRNVRIPTAQQRRYEVANTRKTSGQLGVVKRNYSDLPALQRRMMRFLGKLGGKNKQLLLRDEMTAQKTDILAWDSERRVELRVPFKNIKVTIYLDEYLPRICELAESSPDRQVKIAACELLHGLLLYMIGSSAFRPTNQSGPKTSEFYQFYLHIFPIMLRLAIDPDQITRDMFQALYAQVIHWLTNNAQSENTETVTLLQALLEASCSTDAGLRDYGAECIQEFVKWSIKQTSRSSEGADNIRSLLRRLYNLMASPSVSKRFGAALVFNRIYRLFREEEKLVKIFTIEILGQLFLSLKIAENDHPSVGTRDQIVEAISHIRRILREKAPVFCTNDTRNAFISNQNVKDLPTLVHWTFEQSGKLQRTYAKVCINFFAEFCVFLNERMTPKQWLHNQLKNDPLFLVHVFENDQLKTPSVADDENYVLAGYLHWIKHLNSALDGYIWLIERDIIDPLTLLEMTSSAILEAISFLVRNKPSDYLEEKLQESIVEKHKIISIYAYLSVRVIYFFDLVLKSKQQGDRCFQYLERVFSSVLYHPHFIDSVASTLLLPKEISETIQSYQGNAITHSSVARMFDIAKGYILTMKEKGSIKFVDELAASISRVLQSAEIDIALNAKLDIDRSSMIQIIQTVEGIRFLQSIDMLEAVCQKSHQLNSTYPSTTHDYYNLLLNTYLVLCPGAQKPLQLQLTGSLLLIVFSQAGFAKRHATQLLGLSGPLETFDPQQKVEIFQRHIEYVSNCIANNFSVFSKVFSESIQSALIHEYLFLFFEFLKNNRLSHRKLVWSVTNHLVEHTALIEAITQNWNNDEQLFDLVAFLKLLFGADPGILSRSKRKPIFDLLWQTFMRLLEKENAFKVKSAALDLLPIFICLDEDHTEKLSNVLYNTFIKDAPNPTSLLKKGSVMYNEYVGVLDKLLDTMATFKSVMIFKLLKVTFVQEEKHIHEAAINKSIERFSKNLGLNSFLSISQDCFDLFKDDNYLLMHRRNLIELIIFLFANAEDNHIVAFFERNISYILGFAVAAEDKTKFVINQPLDWGLRACCLRLIQVMYERLPKEHVDKDSRINQAWLKSPENARKKIMHASVLGVFTYMRNSTSFEKPKDGRAEYFSYTQATVNAMIAALLRMSDKPGLYEQFFCKGTYSYIWDDIIDSAHKIHLVLELDQPMPKQRIKDLAIRAGHSIQDDEASKYMSSIDLKGSSLSQATFSETILQENQTEAENADQKDNEAATNPVDEDMTMEDGWDESKASQQNDMDEELEIDNLNEHPIMIPITNAIRKLHNDILPPNESTHTMPKWMADLNNAFTSAEDIKNQVYIARLIANYPFAFEHYAQHWVLPLMNFVTQGSEFGTPINYLTQDICIILIVWGRQTEIPHPSTNHSKKILFHFMEYLIAHVYHNSPRITRSNIQIIRGIFQNWGKFCPVPSRAIYDHFNHPQGEEFKNVVGLQVAGIVYSNGVNIYAPSEFSSLHDLSELVFLSAMARNILYKGRKSADIPANAAELMSWSLKFLKQQKSPIENQVRDLYKRLLTAMGSSRDHSDKQFLKCMNRIYLHDGELSEELFSSVTFRLGRLSADDKMLALNFIDACWSKEKDEDIFNCLHNANIPKMLFSQDIKHQTVILKVLNTVFDVIHDDSIEQITLDIIKIFSGHSNTECRSLYFRFLKKAFKNDHLIGIRTLVKAEVLKGLVDKDEAISLEMLEFVKTTWKITDDICSTISTITSDLYMDETQDTYLLYATHVILENTKGTYDINEPIFDKPLPEARFDAGYQKINTNWKQSTSYMTPLFSESQQNTLGMEDLKLELRRTQSLLEFSVTQGTGRSLVATFNPTDDDRILFDKIDEVHDMEDDDSYTKKTDQRPNPYYNKRFLIETKGVVSRFHADRNEQLQKKYHNLLNSMKEAGEKKVTLSRAYRLGELPDIQIPRRDLISPLEVLARADFNISRLLYSSLVVSIVNETKQTSKGEEFQITIVDMINSHLRKSTANFTPTIGSFLRIVFDLGASIDGLVIKDVSSKSYNHHIGIAILERQLLSGTDTPKPKKRAFNSLPPTKEKWIYLSLLYQDIDELEIFQNSYLANVVSNEYAKAGVKAQNKGDFASSFNYFDRALIEEGKNANVTEKSLWEQQMLYCRTQLGQWDLIARDTISMTENSLQKLWTDCQDPYLSYFMRSFSKLKKNAITTDPNNMVSEWTTSNPNPIFGFLDLAYENDTHRREILHRFAYETSLVETYRHNYSRARQVIGQFYDSILSSWTTLHPLAHTSRLSKLSQLQRAVELEDYLNLHKSFEDGTIQVQQVEKFVKQLMSRYPNERMDRMDVWHDILLSRFEFVEQLEQSDPKIAQQIGTLLDQAQTQFLKVTGQAAIEQHNTTYFTVILDKLKNLNKVIESQMGFIAYTEHESIHKPIDSKQGFIASTIVKSLLFTPPPEWSPIEHFQWKILLSRSFNTVKNQIIAEPMLFDATLNTGKQILRKYARKYDFGHNIESADAFVNYLEKTGYEALVEAGQLISEKENLWSTYIWQLGRYCDESLHVLQNAKSTLQPDFNSTEYSQTVIQYYFEAINRDRKEAIEFFPRLLELIEIYPENGPLFRQCSMKVDACWKFIRWIPQLVSSIATPIAPYIFPILVRIAESYPKALYYPFQMSCEFYDIKKNDLSEESQRSIERILYLIRSPIMEQFSYELKRLSDPDHIAKDFIEYIRSIILDKEVPKSFIESRFEEFYNLLLNNYSENMGSIPKKIAAQHGSHFLRVFGENGKNIPALTSKKLDELNAFIKSKFELKKEEQKSRRGEDKTHISSYSKWLYSFKNTEHDEVCTLLEIEIPGQYDGYSKPFPESHAKIASVSSKLLILESLRKPKRITFYGTDEKEYKFLVKGGEDLRLDERIEQLFTIMNDMIKNNAFCSKQNIKIHTYKVIPMASNLGIIEWVNNTIPLQQCITSGRSDQIVVKRAISRYNSWIEGHTSKSSKESYGKYYAAFADSRETVVKSFTACCDLVPNTVLRNFVFNLAASPEAFLFLRKDFTYSLACISIFGYILGIGDRHLQNFLLDTKSGRLVPIDFGYAFGAATELLPIPELVPFRLTRQLIGVLEPLGVSGILEDVMTNILSAIQDQKESLLNIMKVFVKEPLLEWQKNAARIAYSQKKSRQQDMAETLEHVIQWYPQNKIEIARRKLDKENPANTLITELTNGHANKYFYKDVVSVGKGIPGIDIRADIDGICADTNEQVKCLINLATDSRALGVAWAGWQSYL</sequence>
<dbReference type="GO" id="GO:0006303">
    <property type="term" value="P:double-strand break repair via nonhomologous end joining"/>
    <property type="evidence" value="ECO:0007669"/>
    <property type="project" value="InterPro"/>
</dbReference>
<dbReference type="InterPro" id="IPR036940">
    <property type="entry name" value="PI3/4_kinase_cat_sf"/>
</dbReference>
<evidence type="ECO:0000256" key="14">
    <source>
        <dbReference type="ARBA" id="ARBA00048679"/>
    </source>
</evidence>
<keyword evidence="7" id="KW-0547">Nucleotide-binding</keyword>
<evidence type="ECO:0000256" key="12">
    <source>
        <dbReference type="ARBA" id="ARBA00023242"/>
    </source>
</evidence>
<evidence type="ECO:0000256" key="11">
    <source>
        <dbReference type="ARBA" id="ARBA00023204"/>
    </source>
</evidence>
<evidence type="ECO:0000259" key="16">
    <source>
        <dbReference type="PROSITE" id="PS50290"/>
    </source>
</evidence>
<reference evidence="18 19" key="1">
    <citation type="submission" date="2016-03" db="EMBL/GenBank/DDBJ databases">
        <title>Choanephora cucurbitarum.</title>
        <authorList>
            <person name="Min B."/>
            <person name="Park H."/>
            <person name="Park J.-H."/>
            <person name="Shin H.-D."/>
            <person name="Choi I.-G."/>
        </authorList>
    </citation>
    <scope>NUCLEOTIDE SEQUENCE [LARGE SCALE GENOMIC DNA]</scope>
    <source>
        <strain evidence="18 19">KUS-F28377</strain>
    </source>
</reference>
<evidence type="ECO:0000256" key="1">
    <source>
        <dbReference type="ARBA" id="ARBA00004604"/>
    </source>
</evidence>
<dbReference type="PROSITE" id="PS51189">
    <property type="entry name" value="FAT"/>
    <property type="match status" value="1"/>
</dbReference>
<dbReference type="InterPro" id="IPR014009">
    <property type="entry name" value="PIK_FAT"/>
</dbReference>
<dbReference type="PROSITE" id="PS00916">
    <property type="entry name" value="PI3_4_KINASE_2"/>
    <property type="match status" value="1"/>
</dbReference>
<dbReference type="Pfam" id="PF20500">
    <property type="entry name" value="DNA-PKcs_N"/>
    <property type="match status" value="1"/>
</dbReference>
<feature type="domain" description="FAT" evidence="17">
    <location>
        <begin position="2814"/>
        <end position="3448"/>
    </location>
</feature>
<protein>
    <recommendedName>
        <fullName evidence="3">DNA-dependent protein kinase catalytic subunit</fullName>
        <ecNumber evidence="2">2.7.11.1</ecNumber>
    </recommendedName>
</protein>
<dbReference type="Pfam" id="PF02259">
    <property type="entry name" value="FAT"/>
    <property type="match status" value="1"/>
</dbReference>
<comment type="caution">
    <text evidence="18">The sequence shown here is derived from an EMBL/GenBank/DDBJ whole genome shotgun (WGS) entry which is preliminary data.</text>
</comment>
<dbReference type="Pfam" id="PF20502">
    <property type="entry name" value="DNAPKcs_CC1-2"/>
    <property type="match status" value="1"/>
</dbReference>
<keyword evidence="19" id="KW-1185">Reference proteome</keyword>
<dbReference type="InterPro" id="IPR045581">
    <property type="entry name" value="DNAPKcs_CC5"/>
</dbReference>
<dbReference type="EMBL" id="LUGH01000164">
    <property type="protein sequence ID" value="OBZ88254.1"/>
    <property type="molecule type" value="Genomic_DNA"/>
</dbReference>
<evidence type="ECO:0000256" key="13">
    <source>
        <dbReference type="ARBA" id="ARBA00047899"/>
    </source>
</evidence>
<evidence type="ECO:0000256" key="5">
    <source>
        <dbReference type="ARBA" id="ARBA00022553"/>
    </source>
</evidence>
<dbReference type="SMART" id="SM01344">
    <property type="entry name" value="NUC194"/>
    <property type="match status" value="1"/>
</dbReference>
<keyword evidence="10" id="KW-0067">ATP-binding</keyword>
<evidence type="ECO:0000256" key="3">
    <source>
        <dbReference type="ARBA" id="ARBA00018077"/>
    </source>
</evidence>
<dbReference type="InterPro" id="IPR016024">
    <property type="entry name" value="ARM-type_fold"/>
</dbReference>
<dbReference type="InterPro" id="IPR012582">
    <property type="entry name" value="DNAPKcs_CC3"/>
</dbReference>
<dbReference type="GO" id="GO:0005524">
    <property type="term" value="F:ATP binding"/>
    <property type="evidence" value="ECO:0007669"/>
    <property type="project" value="UniProtKB-KW"/>
</dbReference>
<dbReference type="Pfam" id="PF00454">
    <property type="entry name" value="PI3_PI4_kinase"/>
    <property type="match status" value="1"/>
</dbReference>
<comment type="catalytic activity">
    <reaction evidence="14">
        <text>L-seryl-[protein] + ATP = O-phospho-L-seryl-[protein] + ADP + H(+)</text>
        <dbReference type="Rhea" id="RHEA:17989"/>
        <dbReference type="Rhea" id="RHEA-COMP:9863"/>
        <dbReference type="Rhea" id="RHEA-COMP:11604"/>
        <dbReference type="ChEBI" id="CHEBI:15378"/>
        <dbReference type="ChEBI" id="CHEBI:29999"/>
        <dbReference type="ChEBI" id="CHEBI:30616"/>
        <dbReference type="ChEBI" id="CHEBI:83421"/>
        <dbReference type="ChEBI" id="CHEBI:456216"/>
        <dbReference type="EC" id="2.7.11.1"/>
    </reaction>
</comment>
<dbReference type="GO" id="GO:0000723">
    <property type="term" value="P:telomere maintenance"/>
    <property type="evidence" value="ECO:0007669"/>
    <property type="project" value="TreeGrafter"/>
</dbReference>
<dbReference type="SUPFAM" id="SSF48371">
    <property type="entry name" value="ARM repeat"/>
    <property type="match status" value="3"/>
</dbReference>
<dbReference type="PROSITE" id="PS50290">
    <property type="entry name" value="PI3_4_KINASE_3"/>
    <property type="match status" value="1"/>
</dbReference>
<evidence type="ECO:0000256" key="8">
    <source>
        <dbReference type="ARBA" id="ARBA00022763"/>
    </source>
</evidence>
<dbReference type="InterPro" id="IPR011009">
    <property type="entry name" value="Kinase-like_dom_sf"/>
</dbReference>
<dbReference type="GO" id="GO:0004677">
    <property type="term" value="F:DNA-dependent protein kinase activity"/>
    <property type="evidence" value="ECO:0007669"/>
    <property type="project" value="InterPro"/>
</dbReference>
<dbReference type="Pfam" id="PF02260">
    <property type="entry name" value="FATC"/>
    <property type="match status" value="1"/>
</dbReference>
<dbReference type="Pfam" id="PF19704">
    <property type="entry name" value="DNAPKcs_CC5"/>
    <property type="match status" value="2"/>
</dbReference>
<evidence type="ECO:0000256" key="4">
    <source>
        <dbReference type="ARBA" id="ARBA00022527"/>
    </source>
</evidence>
<dbReference type="InterPro" id="IPR046803">
    <property type="entry name" value="DNAPKcs_CC1-2"/>
</dbReference>
<dbReference type="CDD" id="cd05172">
    <property type="entry name" value="PIKKc_DNA-PK"/>
    <property type="match status" value="1"/>
</dbReference>
<dbReference type="InterPro" id="IPR050517">
    <property type="entry name" value="DDR_Repair_Kinase"/>
</dbReference>
<evidence type="ECO:0000256" key="2">
    <source>
        <dbReference type="ARBA" id="ARBA00012513"/>
    </source>
</evidence>
<dbReference type="Proteomes" id="UP000093000">
    <property type="component" value="Unassembled WGS sequence"/>
</dbReference>
<evidence type="ECO:0000313" key="18">
    <source>
        <dbReference type="EMBL" id="OBZ88254.1"/>
    </source>
</evidence>
<feature type="domain" description="PI3K/PI4K catalytic" evidence="16">
    <location>
        <begin position="3643"/>
        <end position="3973"/>
    </location>
</feature>
<dbReference type="STRING" id="101091.A0A1C7NLT9"/>
<keyword evidence="5" id="KW-0597">Phosphoprotein</keyword>
<feature type="region of interest" description="Disordered" evidence="15">
    <location>
        <begin position="2024"/>
        <end position="2061"/>
    </location>
</feature>
<dbReference type="InterPro" id="IPR003151">
    <property type="entry name" value="PIK-rel_kinase_FAT"/>
</dbReference>
<dbReference type="InterPro" id="IPR037706">
    <property type="entry name" value="DNA-PK_dom"/>
</dbReference>
<evidence type="ECO:0000256" key="7">
    <source>
        <dbReference type="ARBA" id="ARBA00022741"/>
    </source>
</evidence>
<evidence type="ECO:0000256" key="15">
    <source>
        <dbReference type="SAM" id="MobiDB-lite"/>
    </source>
</evidence>
<keyword evidence="6" id="KW-0808">Transferase</keyword>
<keyword evidence="9 18" id="KW-0418">Kinase</keyword>
<evidence type="ECO:0000256" key="10">
    <source>
        <dbReference type="ARBA" id="ARBA00022840"/>
    </source>
</evidence>
<dbReference type="SMART" id="SM00146">
    <property type="entry name" value="PI3Kc"/>
    <property type="match status" value="1"/>
</dbReference>
<dbReference type="Gene3D" id="3.30.1010.10">
    <property type="entry name" value="Phosphatidylinositol 3-kinase Catalytic Subunit, Chain A, domain 4"/>
    <property type="match status" value="1"/>
</dbReference>
<dbReference type="OrthoDB" id="381190at2759"/>
<dbReference type="Gene3D" id="1.10.1070.11">
    <property type="entry name" value="Phosphatidylinositol 3-/4-kinase, catalytic domain"/>
    <property type="match status" value="1"/>
</dbReference>
<accession>A0A1C7NLT9</accession>
<feature type="compositionally biased region" description="Acidic residues" evidence="15">
    <location>
        <begin position="2042"/>
        <end position="2052"/>
    </location>
</feature>
<comment type="catalytic activity">
    <reaction evidence="13">
        <text>L-threonyl-[protein] + ATP = O-phospho-L-threonyl-[protein] + ADP + H(+)</text>
        <dbReference type="Rhea" id="RHEA:46608"/>
        <dbReference type="Rhea" id="RHEA-COMP:11060"/>
        <dbReference type="Rhea" id="RHEA-COMP:11605"/>
        <dbReference type="ChEBI" id="CHEBI:15378"/>
        <dbReference type="ChEBI" id="CHEBI:30013"/>
        <dbReference type="ChEBI" id="CHEBI:30616"/>
        <dbReference type="ChEBI" id="CHEBI:61977"/>
        <dbReference type="ChEBI" id="CHEBI:456216"/>
        <dbReference type="EC" id="2.7.11.1"/>
    </reaction>
</comment>
<dbReference type="Pfam" id="PF08163">
    <property type="entry name" value="DNAPKcs_CC3"/>
    <property type="match status" value="1"/>
</dbReference>
<dbReference type="InterPro" id="IPR011989">
    <property type="entry name" value="ARM-like"/>
</dbReference>
<keyword evidence="11" id="KW-0234">DNA repair</keyword>
<dbReference type="InParanoid" id="A0A1C7NLT9"/>
<name>A0A1C7NLT9_9FUNG</name>